<feature type="transmembrane region" description="Helical" evidence="1">
    <location>
        <begin position="47"/>
        <end position="66"/>
    </location>
</feature>
<proteinExistence type="predicted"/>
<organism evidence="2 3">
    <name type="scientific">Lepidopterella palustris CBS 459.81</name>
    <dbReference type="NCBI Taxonomy" id="1314670"/>
    <lineage>
        <taxon>Eukaryota</taxon>
        <taxon>Fungi</taxon>
        <taxon>Dikarya</taxon>
        <taxon>Ascomycota</taxon>
        <taxon>Pezizomycotina</taxon>
        <taxon>Dothideomycetes</taxon>
        <taxon>Pleosporomycetidae</taxon>
        <taxon>Mytilinidiales</taxon>
        <taxon>Argynnaceae</taxon>
        <taxon>Lepidopterella</taxon>
    </lineage>
</organism>
<evidence type="ECO:0000313" key="3">
    <source>
        <dbReference type="Proteomes" id="UP000250266"/>
    </source>
</evidence>
<dbReference type="PANTHER" id="PTHR35043">
    <property type="entry name" value="TRANSCRIPTION FACTOR DOMAIN-CONTAINING PROTEIN"/>
    <property type="match status" value="1"/>
</dbReference>
<evidence type="ECO:0000313" key="2">
    <source>
        <dbReference type="EMBL" id="OCK78900.1"/>
    </source>
</evidence>
<keyword evidence="1" id="KW-0472">Membrane</keyword>
<protein>
    <submittedName>
        <fullName evidence="2">Uncharacterized protein</fullName>
    </submittedName>
</protein>
<dbReference type="OrthoDB" id="3061561at2759"/>
<sequence>LPNISADDTMDRSKAASIAKGLTCLQILWFLIAIVGRASERPHISTLEVLTLTNIGCATVAYTLWWNKPKDVTKPYAIYVSEEFGANKNALITLL</sequence>
<keyword evidence="3" id="KW-1185">Reference proteome</keyword>
<dbReference type="PANTHER" id="PTHR35043:SF8">
    <property type="entry name" value="DUF4220 DOMAIN-CONTAINING PROTEIN"/>
    <property type="match status" value="1"/>
</dbReference>
<gene>
    <name evidence="2" type="ORF">K432DRAFT_301019</name>
</gene>
<dbReference type="AlphaFoldDB" id="A0A8E2E7W4"/>
<feature type="transmembrane region" description="Helical" evidence="1">
    <location>
        <begin position="15"/>
        <end position="35"/>
    </location>
</feature>
<feature type="non-terminal residue" evidence="2">
    <location>
        <position position="1"/>
    </location>
</feature>
<name>A0A8E2E7W4_9PEZI</name>
<accession>A0A8E2E7W4</accession>
<reference evidence="2 3" key="1">
    <citation type="journal article" date="2016" name="Nat. Commun.">
        <title>Ectomycorrhizal ecology is imprinted in the genome of the dominant symbiotic fungus Cenococcum geophilum.</title>
        <authorList>
            <consortium name="DOE Joint Genome Institute"/>
            <person name="Peter M."/>
            <person name="Kohler A."/>
            <person name="Ohm R.A."/>
            <person name="Kuo A."/>
            <person name="Krutzmann J."/>
            <person name="Morin E."/>
            <person name="Arend M."/>
            <person name="Barry K.W."/>
            <person name="Binder M."/>
            <person name="Choi C."/>
            <person name="Clum A."/>
            <person name="Copeland A."/>
            <person name="Grisel N."/>
            <person name="Haridas S."/>
            <person name="Kipfer T."/>
            <person name="LaButti K."/>
            <person name="Lindquist E."/>
            <person name="Lipzen A."/>
            <person name="Maire R."/>
            <person name="Meier B."/>
            <person name="Mihaltcheva S."/>
            <person name="Molinier V."/>
            <person name="Murat C."/>
            <person name="Poggeler S."/>
            <person name="Quandt C.A."/>
            <person name="Sperisen C."/>
            <person name="Tritt A."/>
            <person name="Tisserant E."/>
            <person name="Crous P.W."/>
            <person name="Henrissat B."/>
            <person name="Nehls U."/>
            <person name="Egli S."/>
            <person name="Spatafora J.W."/>
            <person name="Grigoriev I.V."/>
            <person name="Martin F.M."/>
        </authorList>
    </citation>
    <scope>NUCLEOTIDE SEQUENCE [LARGE SCALE GENOMIC DNA]</scope>
    <source>
        <strain evidence="2 3">CBS 459.81</strain>
    </source>
</reference>
<keyword evidence="1" id="KW-0812">Transmembrane</keyword>
<evidence type="ECO:0000256" key="1">
    <source>
        <dbReference type="SAM" id="Phobius"/>
    </source>
</evidence>
<dbReference type="Proteomes" id="UP000250266">
    <property type="component" value="Unassembled WGS sequence"/>
</dbReference>
<dbReference type="EMBL" id="KV745034">
    <property type="protein sequence ID" value="OCK78900.1"/>
    <property type="molecule type" value="Genomic_DNA"/>
</dbReference>
<keyword evidence="1" id="KW-1133">Transmembrane helix</keyword>